<evidence type="ECO:0000259" key="12">
    <source>
        <dbReference type="Pfam" id="PF01406"/>
    </source>
</evidence>
<dbReference type="EMBL" id="RKHQ01000002">
    <property type="protein sequence ID" value="ROR93411.1"/>
    <property type="molecule type" value="Genomic_DNA"/>
</dbReference>
<dbReference type="GO" id="GO:0006423">
    <property type="term" value="P:cysteinyl-tRNA aminoacylation"/>
    <property type="evidence" value="ECO:0007669"/>
    <property type="project" value="TreeGrafter"/>
</dbReference>
<dbReference type="EC" id="6.3.1.13" evidence="10"/>
<feature type="short sequence motif" description="'HIGH' region" evidence="10">
    <location>
        <begin position="47"/>
        <end position="57"/>
    </location>
</feature>
<dbReference type="InterPro" id="IPR024909">
    <property type="entry name" value="Cys-tRNA/MSH_ligase"/>
</dbReference>
<dbReference type="GO" id="GO:0005829">
    <property type="term" value="C:cytosol"/>
    <property type="evidence" value="ECO:0007669"/>
    <property type="project" value="TreeGrafter"/>
</dbReference>
<dbReference type="Proteomes" id="UP000275356">
    <property type="component" value="Unassembled WGS sequence"/>
</dbReference>
<comment type="catalytic activity">
    <reaction evidence="9 10">
        <text>1D-myo-inositol 2-amino-2-deoxy-alpha-D-glucopyranoside + L-cysteine + ATP = 1D-myo-inositol 2-(L-cysteinylamino)-2-deoxy-alpha-D-glucopyranoside + AMP + diphosphate + H(+)</text>
        <dbReference type="Rhea" id="RHEA:26176"/>
        <dbReference type="ChEBI" id="CHEBI:15378"/>
        <dbReference type="ChEBI" id="CHEBI:30616"/>
        <dbReference type="ChEBI" id="CHEBI:33019"/>
        <dbReference type="ChEBI" id="CHEBI:35235"/>
        <dbReference type="ChEBI" id="CHEBI:58886"/>
        <dbReference type="ChEBI" id="CHEBI:58887"/>
        <dbReference type="ChEBI" id="CHEBI:456215"/>
        <dbReference type="EC" id="6.3.1.13"/>
    </reaction>
</comment>
<dbReference type="Pfam" id="PF01406">
    <property type="entry name" value="tRNA-synt_1e"/>
    <property type="match status" value="1"/>
</dbReference>
<dbReference type="SUPFAM" id="SSF52374">
    <property type="entry name" value="Nucleotidylyl transferase"/>
    <property type="match status" value="1"/>
</dbReference>
<accession>A0A3N2D0X8</accession>
<dbReference type="PRINTS" id="PR00983">
    <property type="entry name" value="TRNASYNTHCYS"/>
</dbReference>
<dbReference type="HAMAP" id="MF_01697">
    <property type="entry name" value="MshC"/>
    <property type="match status" value="1"/>
</dbReference>
<dbReference type="GO" id="GO:0010125">
    <property type="term" value="P:mycothiol biosynthetic process"/>
    <property type="evidence" value="ECO:0007669"/>
    <property type="project" value="UniProtKB-UniRule"/>
</dbReference>
<gene>
    <name evidence="10" type="primary">mshC</name>
    <name evidence="13" type="ORF">EDD28_2824</name>
</gene>
<dbReference type="AlphaFoldDB" id="A0A3N2D0X8"/>
<comment type="caution">
    <text evidence="10">Lacks conserved residue(s) required for the propagation of feature annotation.</text>
</comment>
<organism evidence="13 14">
    <name type="scientific">Salana multivorans</name>
    <dbReference type="NCBI Taxonomy" id="120377"/>
    <lineage>
        <taxon>Bacteria</taxon>
        <taxon>Bacillati</taxon>
        <taxon>Actinomycetota</taxon>
        <taxon>Actinomycetes</taxon>
        <taxon>Micrococcales</taxon>
        <taxon>Beutenbergiaceae</taxon>
        <taxon>Salana</taxon>
    </lineage>
</organism>
<feature type="binding site" evidence="10">
    <location>
        <position position="297"/>
    </location>
    <ligand>
        <name>L-cysteinyl-5'-AMP</name>
        <dbReference type="ChEBI" id="CHEBI:144924"/>
    </ligand>
</feature>
<feature type="binding site" evidence="10">
    <location>
        <begin position="45"/>
        <end position="48"/>
    </location>
    <ligand>
        <name>L-cysteinyl-5'-AMP</name>
        <dbReference type="ChEBI" id="CHEBI:144924"/>
    </ligand>
</feature>
<keyword evidence="4 10" id="KW-0436">Ligase</keyword>
<evidence type="ECO:0000313" key="13">
    <source>
        <dbReference type="EMBL" id="ROR93411.1"/>
    </source>
</evidence>
<dbReference type="OrthoDB" id="9815130at2"/>
<feature type="binding site" evidence="10">
    <location>
        <position position="60"/>
    </location>
    <ligand>
        <name>L-cysteinyl-5'-AMP</name>
        <dbReference type="ChEBI" id="CHEBI:144924"/>
    </ligand>
</feature>
<dbReference type="Gene3D" id="1.20.120.640">
    <property type="entry name" value="Anticodon-binding domain of a subclass of class I aminoacyl-tRNA synthetases"/>
    <property type="match status" value="1"/>
</dbReference>
<feature type="binding site" evidence="10">
    <location>
        <position position="45"/>
    </location>
    <ligand>
        <name>Zn(2+)</name>
        <dbReference type="ChEBI" id="CHEBI:29105"/>
    </ligand>
</feature>
<dbReference type="GO" id="GO:0035446">
    <property type="term" value="F:cysteine-glucosaminylinositol ligase activity"/>
    <property type="evidence" value="ECO:0007669"/>
    <property type="project" value="UniProtKB-UniRule"/>
</dbReference>
<keyword evidence="6 10" id="KW-0547">Nucleotide-binding</keyword>
<feature type="binding site" evidence="10">
    <location>
        <position position="270"/>
    </location>
    <ligand>
        <name>Zn(2+)</name>
        <dbReference type="ChEBI" id="CHEBI:29105"/>
    </ligand>
</feature>
<dbReference type="GO" id="GO:0004817">
    <property type="term" value="F:cysteine-tRNA ligase activity"/>
    <property type="evidence" value="ECO:0007669"/>
    <property type="project" value="TreeGrafter"/>
</dbReference>
<feature type="region of interest" description="Disordered" evidence="11">
    <location>
        <begin position="1"/>
        <end position="21"/>
    </location>
</feature>
<feature type="binding site" evidence="10">
    <location>
        <begin position="83"/>
        <end position="85"/>
    </location>
    <ligand>
        <name>L-cysteinyl-5'-AMP</name>
        <dbReference type="ChEBI" id="CHEBI:144924"/>
    </ligand>
</feature>
<feature type="domain" description="tRNA synthetases class I catalytic" evidence="12">
    <location>
        <begin position="37"/>
        <end position="351"/>
    </location>
</feature>
<evidence type="ECO:0000256" key="8">
    <source>
        <dbReference type="ARBA" id="ARBA00022840"/>
    </source>
</evidence>
<evidence type="ECO:0000256" key="5">
    <source>
        <dbReference type="ARBA" id="ARBA00022723"/>
    </source>
</evidence>
<keyword evidence="13" id="KW-0030">Aminoacyl-tRNA synthetase</keyword>
<comment type="similarity">
    <text evidence="2 10">Belongs to the class-I aminoacyl-tRNA synthetase family. MshC subfamily.</text>
</comment>
<comment type="caution">
    <text evidence="13">The sequence shown here is derived from an EMBL/GenBank/DDBJ whole genome shotgun (WGS) entry which is preliminary data.</text>
</comment>
<keyword evidence="14" id="KW-1185">Reference proteome</keyword>
<evidence type="ECO:0000256" key="11">
    <source>
        <dbReference type="SAM" id="MobiDB-lite"/>
    </source>
</evidence>
<keyword evidence="5 10" id="KW-0479">Metal-binding</keyword>
<dbReference type="InterPro" id="IPR032678">
    <property type="entry name" value="tRNA-synt_1_cat_dom"/>
</dbReference>
<feature type="binding site" evidence="10">
    <location>
        <position position="245"/>
    </location>
    <ligand>
        <name>Zn(2+)</name>
        <dbReference type="ChEBI" id="CHEBI:29105"/>
    </ligand>
</feature>
<keyword evidence="8 10" id="KW-0067">ATP-binding</keyword>
<dbReference type="GO" id="GO:0008270">
    <property type="term" value="F:zinc ion binding"/>
    <property type="evidence" value="ECO:0007669"/>
    <property type="project" value="UniProtKB-UniRule"/>
</dbReference>
<evidence type="ECO:0000256" key="4">
    <source>
        <dbReference type="ARBA" id="ARBA00022598"/>
    </source>
</evidence>
<sequence length="429" mass="45999">MLSWSSPSRPTLPAPGHPRTIEVRDSASGELRAVGDENRGALYVCGITPYDATHLGHAATYVAFDLLVRAWLDAGIPVAYAQNVTDVDDPLLERAAELGEDWRHLAERETDLFRSDMTALRVVPPTSYVGAVETIPDVARIVERLLAEGRAYRVGPDADGRGDGDVYADLSTDPRIGTDTADLDREANLVRFAEMGGDPDRLGKRDALDPLLWRVEREHDGVGQQEPSWDGGELGRGRPGWHIECAVIAARELGAPIDVQGGGADLRYPHHAMSASHLRAISGVHRPVGAHVHAGLVGYDGHKMSKSRGNLVLVSRLREEGVDPMAVRLALLGHHYATPWEYTDADLAAATDRLARWRAAVAQPAGPDAADVLDGVRAALAADLDAPRALAVVDAWAERALAGEPTDELDAAAPALVRDVVDALLGVEL</sequence>
<dbReference type="InterPro" id="IPR017812">
    <property type="entry name" value="Mycothiol_ligase_MshC"/>
</dbReference>
<evidence type="ECO:0000256" key="3">
    <source>
        <dbReference type="ARBA" id="ARBA00011245"/>
    </source>
</evidence>
<reference evidence="13 14" key="1">
    <citation type="submission" date="2018-11" db="EMBL/GenBank/DDBJ databases">
        <title>Sequencing the genomes of 1000 actinobacteria strains.</title>
        <authorList>
            <person name="Klenk H.-P."/>
        </authorList>
    </citation>
    <scope>NUCLEOTIDE SEQUENCE [LARGE SCALE GENOMIC DNA]</scope>
    <source>
        <strain evidence="13 14">DSM 13521</strain>
    </source>
</reference>
<dbReference type="NCBIfam" id="TIGR03447">
    <property type="entry name" value="mycothiol_MshC"/>
    <property type="match status" value="1"/>
</dbReference>
<keyword evidence="7 10" id="KW-0862">Zinc</keyword>
<name>A0A3N2D0X8_9MICO</name>
<evidence type="ECO:0000256" key="1">
    <source>
        <dbReference type="ARBA" id="ARBA00003679"/>
    </source>
</evidence>
<evidence type="ECO:0000256" key="6">
    <source>
        <dbReference type="ARBA" id="ARBA00022741"/>
    </source>
</evidence>
<evidence type="ECO:0000256" key="7">
    <source>
        <dbReference type="ARBA" id="ARBA00022833"/>
    </source>
</evidence>
<evidence type="ECO:0000256" key="10">
    <source>
        <dbReference type="HAMAP-Rule" id="MF_01697"/>
    </source>
</evidence>
<feature type="binding site" evidence="10">
    <location>
        <begin position="263"/>
        <end position="265"/>
    </location>
    <ligand>
        <name>L-cysteinyl-5'-AMP</name>
        <dbReference type="ChEBI" id="CHEBI:144924"/>
    </ligand>
</feature>
<proteinExistence type="inferred from homology"/>
<evidence type="ECO:0000313" key="14">
    <source>
        <dbReference type="Proteomes" id="UP000275356"/>
    </source>
</evidence>
<evidence type="ECO:0000256" key="9">
    <source>
        <dbReference type="ARBA" id="ARBA00048350"/>
    </source>
</evidence>
<dbReference type="RefSeq" id="WP_123740381.1">
    <property type="nucleotide sequence ID" value="NZ_RKHQ01000002.1"/>
</dbReference>
<comment type="subunit">
    <text evidence="3 10">Monomer.</text>
</comment>
<comment type="cofactor">
    <cofactor evidence="10">
        <name>Zn(2+)</name>
        <dbReference type="ChEBI" id="CHEBI:29105"/>
    </cofactor>
    <text evidence="10">Binds 1 zinc ion per subunit.</text>
</comment>
<feature type="binding site" evidence="10">
    <location>
        <position position="241"/>
    </location>
    <ligand>
        <name>L-cysteinyl-5'-AMP</name>
        <dbReference type="ChEBI" id="CHEBI:144924"/>
    </ligand>
</feature>
<dbReference type="Gene3D" id="3.40.50.620">
    <property type="entry name" value="HUPs"/>
    <property type="match status" value="1"/>
</dbReference>
<feature type="short sequence motif" description="'KMSKS' region" evidence="10">
    <location>
        <begin position="303"/>
        <end position="307"/>
    </location>
</feature>
<protein>
    <recommendedName>
        <fullName evidence="10">L-cysteine:1D-myo-inositol 2-amino-2-deoxy-alpha-D-glucopyranoside ligase</fullName>
        <shortName evidence="10">L-Cys:GlcN-Ins ligase</shortName>
        <ecNumber evidence="10">6.3.1.13</ecNumber>
    </recommendedName>
    <alternativeName>
        <fullName evidence="10">Mycothiol ligase</fullName>
        <shortName evidence="10">MSH ligase</shortName>
    </alternativeName>
</protein>
<dbReference type="PANTHER" id="PTHR10890:SF3">
    <property type="entry name" value="CYSTEINE--TRNA LIGASE, CYTOPLASMIC"/>
    <property type="match status" value="1"/>
</dbReference>
<dbReference type="GO" id="GO:0005524">
    <property type="term" value="F:ATP binding"/>
    <property type="evidence" value="ECO:0007669"/>
    <property type="project" value="UniProtKB-KW"/>
</dbReference>
<dbReference type="PANTHER" id="PTHR10890">
    <property type="entry name" value="CYSTEINYL-TRNA SYNTHETASE"/>
    <property type="match status" value="1"/>
</dbReference>
<evidence type="ECO:0000256" key="2">
    <source>
        <dbReference type="ARBA" id="ARBA00007723"/>
    </source>
</evidence>
<dbReference type="InterPro" id="IPR014729">
    <property type="entry name" value="Rossmann-like_a/b/a_fold"/>
</dbReference>
<comment type="function">
    <text evidence="1 10">Catalyzes the ATP-dependent condensation of GlcN-Ins and L-cysteine to form L-Cys-GlcN-Ins.</text>
</comment>